<gene>
    <name evidence="4" type="ORF">GCM10025778_16390</name>
</gene>
<accession>A0ABP9TKK0</accession>
<comment type="caution">
    <text evidence="4">The sequence shown here is derived from an EMBL/GenBank/DDBJ whole genome shotgun (WGS) entry which is preliminary data.</text>
</comment>
<dbReference type="EMBL" id="BAABLK010000027">
    <property type="protein sequence ID" value="GAA5227106.1"/>
    <property type="molecule type" value="Genomic_DNA"/>
</dbReference>
<evidence type="ECO:0000259" key="3">
    <source>
        <dbReference type="PROSITE" id="PS51186"/>
    </source>
</evidence>
<evidence type="ECO:0000313" key="4">
    <source>
        <dbReference type="EMBL" id="GAA5227106.1"/>
    </source>
</evidence>
<dbReference type="CDD" id="cd04301">
    <property type="entry name" value="NAT_SF"/>
    <property type="match status" value="1"/>
</dbReference>
<proteinExistence type="predicted"/>
<dbReference type="RefSeq" id="WP_210101647.1">
    <property type="nucleotide sequence ID" value="NZ_BAABLK010000027.1"/>
</dbReference>
<dbReference type="SUPFAM" id="SSF55729">
    <property type="entry name" value="Acyl-CoA N-acyltransferases (Nat)"/>
    <property type="match status" value="1"/>
</dbReference>
<keyword evidence="1" id="KW-0808">Transferase</keyword>
<dbReference type="InterPro" id="IPR050832">
    <property type="entry name" value="Bact_Acetyltransf"/>
</dbReference>
<name>A0ABP9TKK0_9MICC</name>
<evidence type="ECO:0000256" key="1">
    <source>
        <dbReference type="ARBA" id="ARBA00022679"/>
    </source>
</evidence>
<dbReference type="InterPro" id="IPR000182">
    <property type="entry name" value="GNAT_dom"/>
</dbReference>
<dbReference type="InterPro" id="IPR016181">
    <property type="entry name" value="Acyl_CoA_acyltransferase"/>
</dbReference>
<protein>
    <submittedName>
        <fullName evidence="4">GNAT family N-acetyltransferase</fullName>
    </submittedName>
</protein>
<dbReference type="Proteomes" id="UP001501257">
    <property type="component" value="Unassembled WGS sequence"/>
</dbReference>
<keyword evidence="2" id="KW-0012">Acyltransferase</keyword>
<reference evidence="5" key="1">
    <citation type="journal article" date="2019" name="Int. J. Syst. Evol. Microbiol.">
        <title>The Global Catalogue of Microorganisms (GCM) 10K type strain sequencing project: providing services to taxonomists for standard genome sequencing and annotation.</title>
        <authorList>
            <consortium name="The Broad Institute Genomics Platform"/>
            <consortium name="The Broad Institute Genome Sequencing Center for Infectious Disease"/>
            <person name="Wu L."/>
            <person name="Ma J."/>
        </authorList>
    </citation>
    <scope>NUCLEOTIDE SEQUENCE [LARGE SCALE GENOMIC DNA]</scope>
    <source>
        <strain evidence="5">JCM 18952</strain>
    </source>
</reference>
<keyword evidence="5" id="KW-1185">Reference proteome</keyword>
<organism evidence="4 5">
    <name type="scientific">Paeniglutamicibacter antarcticus</name>
    <dbReference type="NCBI Taxonomy" id="494023"/>
    <lineage>
        <taxon>Bacteria</taxon>
        <taxon>Bacillati</taxon>
        <taxon>Actinomycetota</taxon>
        <taxon>Actinomycetes</taxon>
        <taxon>Micrococcales</taxon>
        <taxon>Micrococcaceae</taxon>
        <taxon>Paeniglutamicibacter</taxon>
    </lineage>
</organism>
<dbReference type="PANTHER" id="PTHR43877">
    <property type="entry name" value="AMINOALKYLPHOSPHONATE N-ACETYLTRANSFERASE-RELATED-RELATED"/>
    <property type="match status" value="1"/>
</dbReference>
<evidence type="ECO:0000256" key="2">
    <source>
        <dbReference type="ARBA" id="ARBA00023315"/>
    </source>
</evidence>
<dbReference type="Pfam" id="PF00583">
    <property type="entry name" value="Acetyltransf_1"/>
    <property type="match status" value="1"/>
</dbReference>
<feature type="domain" description="N-acetyltransferase" evidence="3">
    <location>
        <begin position="12"/>
        <end position="172"/>
    </location>
</feature>
<dbReference type="Gene3D" id="3.40.630.30">
    <property type="match status" value="1"/>
</dbReference>
<dbReference type="PROSITE" id="PS51186">
    <property type="entry name" value="GNAT"/>
    <property type="match status" value="1"/>
</dbReference>
<sequence>MTTATLAPASTLQIRSATPADYPNIARITVDSYLDAGHFDDPDHEYLQFVQQVAERHAASEIMVAERDGVVIGSVTLVRPGSEYADIALEGELEFRMLVVDPAVQRSGAGRAMLNAVIARAREIEGVDTVSLTTGGHWVAARALYEADGFTHVAKRDWYVPDTEIVLVVYTYAL</sequence>
<evidence type="ECO:0000313" key="5">
    <source>
        <dbReference type="Proteomes" id="UP001501257"/>
    </source>
</evidence>